<dbReference type="InterPro" id="IPR001431">
    <property type="entry name" value="Pept_M16_Zn_BS"/>
</dbReference>
<dbReference type="PANTHER" id="PTHR11851:SF49">
    <property type="entry name" value="MITOCHONDRIAL-PROCESSING PEPTIDASE SUBUNIT ALPHA"/>
    <property type="match status" value="1"/>
</dbReference>
<comment type="cofactor">
    <cofactor evidence="1">
        <name>Zn(2+)</name>
        <dbReference type="ChEBI" id="CHEBI:29105"/>
    </cofactor>
</comment>
<organism evidence="6 7">
    <name type="scientific">Candidatus Chryseopegocella kryptomonas</name>
    <dbReference type="NCBI Taxonomy" id="1633643"/>
    <lineage>
        <taxon>Bacteria</taxon>
        <taxon>Pseudomonadati</taxon>
        <taxon>Candidatus Kryptoniota</taxon>
        <taxon>Candidatus Chryseopegocella</taxon>
    </lineage>
</organism>
<evidence type="ECO:0000256" key="3">
    <source>
        <dbReference type="RuleBase" id="RU004447"/>
    </source>
</evidence>
<evidence type="ECO:0000313" key="7">
    <source>
        <dbReference type="Proteomes" id="UP000199197"/>
    </source>
</evidence>
<dbReference type="InterPro" id="IPR050361">
    <property type="entry name" value="MPP/UQCRC_Complex"/>
</dbReference>
<dbReference type="PROSITE" id="PS00143">
    <property type="entry name" value="INSULINASE"/>
    <property type="match status" value="1"/>
</dbReference>
<sequence length="429" mass="49513">MRKSAILEKKANSGLTSEFRRTILENGIRVISERVPYVRSISLGVWVDVGSRDENEKDNGITHFIEHMVFKGTKKRNARQIAEFIEDIGGYLNAFTTKENTCFYVRILGEHLEKGIEVLSDLVQNPVFDKRGIEKEKSVVFEEIKNVEDDFEEYIGDLLEYHIFYPHPLGFPIIGTRKTVAEFTQDKLFEHLKKFYTPNRIVISAAGNLNHDALVDYALKYFDLNLKNGFYHKREKPEVKRAKNYVIEKPSSQSHVCIGTITYGAKDPRRDHVLLLNTLLGDGMSSRLFQEIREKYGLVYSIYSFYSTFNDSGVFGVYFASDKRNVERTLDLIFKEFDSVVKKGVDVYELERAKSQVKSSLLIGLESMSNRMQRLAQIEFVYDGKYSSVDEIISRIEKIQPDEVQEVANEILKPENFTRVIINPSKKSK</sequence>
<dbReference type="RefSeq" id="WP_092349890.1">
    <property type="nucleotide sequence ID" value="NZ_CZVW01000011.1"/>
</dbReference>
<dbReference type="InterPro" id="IPR011765">
    <property type="entry name" value="Pept_M16_N"/>
</dbReference>
<proteinExistence type="inferred from homology"/>
<evidence type="ECO:0000259" key="4">
    <source>
        <dbReference type="Pfam" id="PF00675"/>
    </source>
</evidence>
<name>A0A0P1N1P2_9BACT</name>
<dbReference type="Gene3D" id="3.30.830.10">
    <property type="entry name" value="Metalloenzyme, LuxS/M16 peptidase-like"/>
    <property type="match status" value="2"/>
</dbReference>
<dbReference type="InterPro" id="IPR007863">
    <property type="entry name" value="Peptidase_M16_C"/>
</dbReference>
<protein>
    <submittedName>
        <fullName evidence="6">Predicted Zn-dependent peptidase</fullName>
    </submittedName>
</protein>
<accession>A0A0P1N1P2</accession>
<dbReference type="InterPro" id="IPR011249">
    <property type="entry name" value="Metalloenz_LuxS/M16"/>
</dbReference>
<dbReference type="GO" id="GO:0006508">
    <property type="term" value="P:proteolysis"/>
    <property type="evidence" value="ECO:0007669"/>
    <property type="project" value="InterPro"/>
</dbReference>
<evidence type="ECO:0000313" key="6">
    <source>
        <dbReference type="EMBL" id="CUT02085.1"/>
    </source>
</evidence>
<feature type="domain" description="Peptidase M16 C-terminal" evidence="5">
    <location>
        <begin position="183"/>
        <end position="356"/>
    </location>
</feature>
<gene>
    <name evidence="6" type="ORF">JGI23_01177</name>
</gene>
<dbReference type="PANTHER" id="PTHR11851">
    <property type="entry name" value="METALLOPROTEASE"/>
    <property type="match status" value="1"/>
</dbReference>
<dbReference type="SUPFAM" id="SSF63411">
    <property type="entry name" value="LuxS/MPP-like metallohydrolase"/>
    <property type="match status" value="2"/>
</dbReference>
<dbReference type="Pfam" id="PF00675">
    <property type="entry name" value="Peptidase_M16"/>
    <property type="match status" value="1"/>
</dbReference>
<dbReference type="FunFam" id="3.30.830.10:FF:000008">
    <property type="entry name" value="Mitochondrial-processing peptidase subunit beta"/>
    <property type="match status" value="1"/>
</dbReference>
<keyword evidence="7" id="KW-1185">Reference proteome</keyword>
<dbReference type="EMBL" id="CZVW01000011">
    <property type="protein sequence ID" value="CUT02085.1"/>
    <property type="molecule type" value="Genomic_DNA"/>
</dbReference>
<dbReference type="Pfam" id="PF05193">
    <property type="entry name" value="Peptidase_M16_C"/>
    <property type="match status" value="1"/>
</dbReference>
<dbReference type="Proteomes" id="UP000199197">
    <property type="component" value="Unassembled WGS sequence"/>
</dbReference>
<comment type="similarity">
    <text evidence="2 3">Belongs to the peptidase M16 family.</text>
</comment>
<dbReference type="GO" id="GO:0046872">
    <property type="term" value="F:metal ion binding"/>
    <property type="evidence" value="ECO:0007669"/>
    <property type="project" value="InterPro"/>
</dbReference>
<evidence type="ECO:0000259" key="5">
    <source>
        <dbReference type="Pfam" id="PF05193"/>
    </source>
</evidence>
<feature type="domain" description="Peptidase M16 N-terminal" evidence="4">
    <location>
        <begin position="29"/>
        <end position="176"/>
    </location>
</feature>
<dbReference type="AlphaFoldDB" id="A0A0P1N1P2"/>
<reference evidence="7" key="1">
    <citation type="submission" date="2015-11" db="EMBL/GenBank/DDBJ databases">
        <authorList>
            <person name="Varghese N."/>
        </authorList>
    </citation>
    <scope>NUCLEOTIDE SEQUENCE [LARGE SCALE GENOMIC DNA]</scope>
    <source>
        <strain evidence="7">JGI-23</strain>
    </source>
</reference>
<dbReference type="OrthoDB" id="9811314at2"/>
<dbReference type="GO" id="GO:0004222">
    <property type="term" value="F:metalloendopeptidase activity"/>
    <property type="evidence" value="ECO:0007669"/>
    <property type="project" value="InterPro"/>
</dbReference>
<evidence type="ECO:0000256" key="1">
    <source>
        <dbReference type="ARBA" id="ARBA00001947"/>
    </source>
</evidence>
<evidence type="ECO:0000256" key="2">
    <source>
        <dbReference type="ARBA" id="ARBA00007261"/>
    </source>
</evidence>